<evidence type="ECO:0000256" key="1">
    <source>
        <dbReference type="ARBA" id="ARBA00022679"/>
    </source>
</evidence>
<dbReference type="InterPro" id="IPR003594">
    <property type="entry name" value="HATPase_dom"/>
</dbReference>
<evidence type="ECO:0000256" key="3">
    <source>
        <dbReference type="ARBA" id="ARBA00023012"/>
    </source>
</evidence>
<dbReference type="SUPFAM" id="SSF48452">
    <property type="entry name" value="TPR-like"/>
    <property type="match status" value="2"/>
</dbReference>
<keyword evidence="5" id="KW-0472">Membrane</keyword>
<dbReference type="EMBL" id="JAUFQU010000001">
    <property type="protein sequence ID" value="MDN3708189.1"/>
    <property type="molecule type" value="Genomic_DNA"/>
</dbReference>
<dbReference type="InterPro" id="IPR019734">
    <property type="entry name" value="TPR_rpt"/>
</dbReference>
<reference evidence="8" key="1">
    <citation type="journal article" date="2019" name="Int. J. Syst. Evol. Microbiol.">
        <title>The Global Catalogue of Microorganisms (GCM) 10K type strain sequencing project: providing services to taxonomists for standard genome sequencing and annotation.</title>
        <authorList>
            <consortium name="The Broad Institute Genomics Platform"/>
            <consortium name="The Broad Institute Genome Sequencing Center for Infectious Disease"/>
            <person name="Wu L."/>
            <person name="Ma J."/>
        </authorList>
    </citation>
    <scope>NUCLEOTIDE SEQUENCE [LARGE SCALE GENOMIC DNA]</scope>
    <source>
        <strain evidence="8">CECT 7184</strain>
    </source>
</reference>
<dbReference type="Pfam" id="PF02518">
    <property type="entry name" value="HATPase_c"/>
    <property type="match status" value="1"/>
</dbReference>
<keyword evidence="8" id="KW-1185">Reference proteome</keyword>
<dbReference type="PANTHER" id="PTHR24421:SF60">
    <property type="entry name" value="SENSOR HISTIDINE KINASE COMP"/>
    <property type="match status" value="1"/>
</dbReference>
<dbReference type="Gene3D" id="3.30.565.10">
    <property type="entry name" value="Histidine kinase-like ATPase, C-terminal domain"/>
    <property type="match status" value="1"/>
</dbReference>
<dbReference type="InterPro" id="IPR050482">
    <property type="entry name" value="Sensor_HK_TwoCompSys"/>
</dbReference>
<dbReference type="PROSITE" id="PS50293">
    <property type="entry name" value="TPR_REGION"/>
    <property type="match status" value="1"/>
</dbReference>
<keyword evidence="2" id="KW-0418">Kinase</keyword>
<evidence type="ECO:0000256" key="2">
    <source>
        <dbReference type="ARBA" id="ARBA00022777"/>
    </source>
</evidence>
<dbReference type="SUPFAM" id="SSF55874">
    <property type="entry name" value="ATPase domain of HSP90 chaperone/DNA topoisomerase II/histidine kinase"/>
    <property type="match status" value="1"/>
</dbReference>
<dbReference type="PANTHER" id="PTHR24421">
    <property type="entry name" value="NITRATE/NITRITE SENSOR PROTEIN NARX-RELATED"/>
    <property type="match status" value="1"/>
</dbReference>
<dbReference type="Proteomes" id="UP001242368">
    <property type="component" value="Unassembled WGS sequence"/>
</dbReference>
<protein>
    <submittedName>
        <fullName evidence="7">Tetratricopeptide repeat protein</fullName>
    </submittedName>
</protein>
<keyword evidence="4" id="KW-0802">TPR repeat</keyword>
<keyword evidence="3" id="KW-0902">Two-component regulatory system</keyword>
<dbReference type="InterPro" id="IPR036890">
    <property type="entry name" value="HATPase_C_sf"/>
</dbReference>
<evidence type="ECO:0000259" key="6">
    <source>
        <dbReference type="Pfam" id="PF02518"/>
    </source>
</evidence>
<feature type="repeat" description="TPR" evidence="4">
    <location>
        <begin position="194"/>
        <end position="227"/>
    </location>
</feature>
<evidence type="ECO:0000313" key="8">
    <source>
        <dbReference type="Proteomes" id="UP001242368"/>
    </source>
</evidence>
<dbReference type="CDD" id="cd16917">
    <property type="entry name" value="HATPase_UhpB-NarQ-NarX-like"/>
    <property type="match status" value="1"/>
</dbReference>
<keyword evidence="5" id="KW-1133">Transmembrane helix</keyword>
<dbReference type="Gene3D" id="1.25.40.10">
    <property type="entry name" value="Tetratricopeptide repeat domain"/>
    <property type="match status" value="2"/>
</dbReference>
<dbReference type="Pfam" id="PF00515">
    <property type="entry name" value="TPR_1"/>
    <property type="match status" value="1"/>
</dbReference>
<organism evidence="7 8">
    <name type="scientific">Paenimyroides ceti</name>
    <dbReference type="NCBI Taxonomy" id="395087"/>
    <lineage>
        <taxon>Bacteria</taxon>
        <taxon>Pseudomonadati</taxon>
        <taxon>Bacteroidota</taxon>
        <taxon>Flavobacteriia</taxon>
        <taxon>Flavobacteriales</taxon>
        <taxon>Flavobacteriaceae</taxon>
        <taxon>Paenimyroides</taxon>
    </lineage>
</organism>
<proteinExistence type="predicted"/>
<dbReference type="RefSeq" id="WP_290364070.1">
    <property type="nucleotide sequence ID" value="NZ_JAUFQU010000001.1"/>
</dbReference>
<dbReference type="SMART" id="SM00028">
    <property type="entry name" value="TPR"/>
    <property type="match status" value="2"/>
</dbReference>
<keyword evidence="5" id="KW-0812">Transmembrane</keyword>
<evidence type="ECO:0000313" key="7">
    <source>
        <dbReference type="EMBL" id="MDN3708189.1"/>
    </source>
</evidence>
<name>A0ABT8CYW9_9FLAO</name>
<dbReference type="PROSITE" id="PS50005">
    <property type="entry name" value="TPR"/>
    <property type="match status" value="1"/>
</dbReference>
<dbReference type="InterPro" id="IPR011990">
    <property type="entry name" value="TPR-like_helical_dom_sf"/>
</dbReference>
<comment type="caution">
    <text evidence="7">The sequence shown here is derived from an EMBL/GenBank/DDBJ whole genome shotgun (WGS) entry which is preliminary data.</text>
</comment>
<dbReference type="PROSITE" id="PS51257">
    <property type="entry name" value="PROKAR_LIPOPROTEIN"/>
    <property type="match status" value="1"/>
</dbReference>
<sequence length="648" mass="73765">MKVIPSILFILFLVFLVSCDKKSSSKFSGQKAIQQQIQALVSNADQDTLSFSQKKILLDSAITLSKKIDNENLLWQALANKTVLYIYESPDSAKTYIDQLEKLALHAGSYSYQGYAASLTGDYYYGKSEFDRAYFNYKRSNTFYLHHRDSLRVGYNLIRMAEIHWKYNDYSGSEDIVTEALKYLKSAPDSTYLSQSYNLIGIAYYQNKNYDKSIEFYNKALELTKDSLAIIVLENNIASAYIDSGDEQVALKKLYSLLTSSVLDQHLDEKALVLNNIGYALFKKNKGDGLSELQQALRINDSLGINDQKIKNCLTIAEFFENTDRQKAISLVKKAVQLSRVSKGIDDELSGLKKLINLTDGEEAKKYSLEYLRLNDSITNVRTNAKNQFAKIKYDYSQELEQNLSLKAKTAENKLVIEKQKTTNTLLLSAFLLTAALIVFLYYILKGRHKREKLEEAYKVETRIAAKIHDELANDVYNTIAYTEHTDFSIPDNRVKLLDSLEDVYSRTRNISKENSGIDTGENYTAILKNMLGEYQLNARKIILAGIDSIHWNTVEESKKIVIYRILQELMVNMKKHSKASLVMVRFEFINRTIKIQYSDNGVGISDEKTIFRNGLKNAESRIKTVEGTITFDSNDSGGLKVMISCPV</sequence>
<feature type="domain" description="Histidine kinase/HSP90-like ATPase" evidence="6">
    <location>
        <begin position="562"/>
        <end position="647"/>
    </location>
</feature>
<feature type="transmembrane region" description="Helical" evidence="5">
    <location>
        <begin position="426"/>
        <end position="445"/>
    </location>
</feature>
<gene>
    <name evidence="7" type="ORF">QW060_13845</name>
</gene>
<evidence type="ECO:0000256" key="4">
    <source>
        <dbReference type="PROSITE-ProRule" id="PRU00339"/>
    </source>
</evidence>
<evidence type="ECO:0000256" key="5">
    <source>
        <dbReference type="SAM" id="Phobius"/>
    </source>
</evidence>
<keyword evidence="1" id="KW-0808">Transferase</keyword>
<accession>A0ABT8CYW9</accession>